<organism evidence="9 10">
    <name type="scientific">Nocardiopsis mangrovi</name>
    <dbReference type="NCBI Taxonomy" id="1179818"/>
    <lineage>
        <taxon>Bacteria</taxon>
        <taxon>Bacillati</taxon>
        <taxon>Actinomycetota</taxon>
        <taxon>Actinomycetes</taxon>
        <taxon>Streptosporangiales</taxon>
        <taxon>Nocardiopsidaceae</taxon>
        <taxon>Nocardiopsis</taxon>
    </lineage>
</organism>
<protein>
    <submittedName>
        <fullName evidence="9">UbiA family prenyltransferase</fullName>
    </submittedName>
</protein>
<feature type="transmembrane region" description="Helical" evidence="8">
    <location>
        <begin position="141"/>
        <end position="158"/>
    </location>
</feature>
<dbReference type="InterPro" id="IPR026046">
    <property type="entry name" value="UBIAD1"/>
</dbReference>
<evidence type="ECO:0000256" key="4">
    <source>
        <dbReference type="ARBA" id="ARBA00022679"/>
    </source>
</evidence>
<comment type="caution">
    <text evidence="9">The sequence shown here is derived from an EMBL/GenBank/DDBJ whole genome shotgun (WGS) entry which is preliminary data.</text>
</comment>
<evidence type="ECO:0000256" key="6">
    <source>
        <dbReference type="ARBA" id="ARBA00022989"/>
    </source>
</evidence>
<dbReference type="Pfam" id="PF01040">
    <property type="entry name" value="UbiA"/>
    <property type="match status" value="1"/>
</dbReference>
<evidence type="ECO:0000313" key="10">
    <source>
        <dbReference type="Proteomes" id="UP001595923"/>
    </source>
</evidence>
<feature type="transmembrane region" description="Helical" evidence="8">
    <location>
        <begin position="240"/>
        <end position="258"/>
    </location>
</feature>
<evidence type="ECO:0000313" key="9">
    <source>
        <dbReference type="EMBL" id="MFC4566044.1"/>
    </source>
</evidence>
<evidence type="ECO:0000256" key="1">
    <source>
        <dbReference type="ARBA" id="ARBA00004141"/>
    </source>
</evidence>
<dbReference type="RefSeq" id="WP_378580575.1">
    <property type="nucleotide sequence ID" value="NZ_JBHSFQ010000060.1"/>
</dbReference>
<keyword evidence="6 8" id="KW-1133">Transmembrane helix</keyword>
<dbReference type="Proteomes" id="UP001595923">
    <property type="component" value="Unassembled WGS sequence"/>
</dbReference>
<proteinExistence type="predicted"/>
<comment type="pathway">
    <text evidence="2">Quinol/quinone metabolism; menaquinone biosynthesis.</text>
</comment>
<evidence type="ECO:0000256" key="3">
    <source>
        <dbReference type="ARBA" id="ARBA00022428"/>
    </source>
</evidence>
<feature type="transmembrane region" description="Helical" evidence="8">
    <location>
        <begin position="170"/>
        <end position="187"/>
    </location>
</feature>
<feature type="transmembrane region" description="Helical" evidence="8">
    <location>
        <begin position="193"/>
        <end position="212"/>
    </location>
</feature>
<keyword evidence="4" id="KW-0808">Transferase</keyword>
<keyword evidence="5 8" id="KW-0812">Transmembrane</keyword>
<dbReference type="PANTHER" id="PTHR13929">
    <property type="entry name" value="1,4-DIHYDROXY-2-NAPHTHOATE OCTAPRENYLTRANSFERASE"/>
    <property type="match status" value="1"/>
</dbReference>
<dbReference type="Gene3D" id="1.10.357.140">
    <property type="entry name" value="UbiA prenyltransferase"/>
    <property type="match status" value="1"/>
</dbReference>
<sequence length="322" mass="34010">MPIENPARTGTAALVGRYARLVKYKFVLDFLLALVVVATALGPAALADPVTLTVLLLFVVGMLGVLAAVMTLDDVTGLKDGSDTENYLRVPDTALRPVKRKPLLTGELTVDQAQRFGYAGLIWGALWWAAAIAVSPHKEPWVLAVTVLLITTSVQYSWGLKLSYHGLGEATLLFSASAFVIAPYGLATGELPVLVLVQGLLFGFGQLMISGYSNTNDIPGDSAVGRRTAAVVLSERGNRVFLGLLTAANLLVVLAPAAVGAIPWWFAAAVLPFMALRTAQYAGFLRTGDPLPARSKGIAAFRVVVLCTVVANVAAHAAGWPF</sequence>
<dbReference type="PANTHER" id="PTHR13929:SF0">
    <property type="entry name" value="UBIA PRENYLTRANSFERASE DOMAIN-CONTAINING PROTEIN 1"/>
    <property type="match status" value="1"/>
</dbReference>
<reference evidence="10" key="1">
    <citation type="journal article" date="2019" name="Int. J. Syst. Evol. Microbiol.">
        <title>The Global Catalogue of Microorganisms (GCM) 10K type strain sequencing project: providing services to taxonomists for standard genome sequencing and annotation.</title>
        <authorList>
            <consortium name="The Broad Institute Genomics Platform"/>
            <consortium name="The Broad Institute Genome Sequencing Center for Infectious Disease"/>
            <person name="Wu L."/>
            <person name="Ma J."/>
        </authorList>
    </citation>
    <scope>NUCLEOTIDE SEQUENCE [LARGE SCALE GENOMIC DNA]</scope>
    <source>
        <strain evidence="10">XZYJ18</strain>
    </source>
</reference>
<evidence type="ECO:0000256" key="5">
    <source>
        <dbReference type="ARBA" id="ARBA00022692"/>
    </source>
</evidence>
<dbReference type="EMBL" id="JBHSFQ010000060">
    <property type="protein sequence ID" value="MFC4566044.1"/>
    <property type="molecule type" value="Genomic_DNA"/>
</dbReference>
<accession>A0ABV9E7A7</accession>
<dbReference type="InterPro" id="IPR000537">
    <property type="entry name" value="UbiA_prenyltransferase"/>
</dbReference>
<evidence type="ECO:0000256" key="8">
    <source>
        <dbReference type="SAM" id="Phobius"/>
    </source>
</evidence>
<feature type="transmembrane region" description="Helical" evidence="8">
    <location>
        <begin position="26"/>
        <end position="46"/>
    </location>
</feature>
<dbReference type="InterPro" id="IPR044878">
    <property type="entry name" value="UbiA_sf"/>
</dbReference>
<gene>
    <name evidence="9" type="ORF">ACFO4E_29670</name>
</gene>
<feature type="transmembrane region" description="Helical" evidence="8">
    <location>
        <begin position="116"/>
        <end position="135"/>
    </location>
</feature>
<keyword evidence="7 8" id="KW-0472">Membrane</keyword>
<evidence type="ECO:0000256" key="7">
    <source>
        <dbReference type="ARBA" id="ARBA00023136"/>
    </source>
</evidence>
<evidence type="ECO:0000256" key="2">
    <source>
        <dbReference type="ARBA" id="ARBA00004863"/>
    </source>
</evidence>
<keyword evidence="3" id="KW-0474">Menaquinone biosynthesis</keyword>
<comment type="subcellular location">
    <subcellularLocation>
        <location evidence="1">Membrane</location>
        <topology evidence="1">Multi-pass membrane protein</topology>
    </subcellularLocation>
</comment>
<keyword evidence="10" id="KW-1185">Reference proteome</keyword>
<feature type="transmembrane region" description="Helical" evidence="8">
    <location>
        <begin position="297"/>
        <end position="318"/>
    </location>
</feature>
<feature type="transmembrane region" description="Helical" evidence="8">
    <location>
        <begin position="52"/>
        <end position="72"/>
    </location>
</feature>
<name>A0ABV9E7A7_9ACTN</name>
<feature type="transmembrane region" description="Helical" evidence="8">
    <location>
        <begin position="264"/>
        <end position="285"/>
    </location>
</feature>